<evidence type="ECO:0000259" key="2">
    <source>
        <dbReference type="Pfam" id="PF12508"/>
    </source>
</evidence>
<dbReference type="RefSeq" id="WP_015268067.1">
    <property type="nucleotide sequence ID" value="NC_019904.1"/>
</dbReference>
<accession>L0G6D0</accession>
<protein>
    <recommendedName>
        <fullName evidence="2">Conjugative transposon TraM C-terminal domain-containing protein</fullName>
    </recommendedName>
</protein>
<dbReference type="InterPro" id="IPR055407">
    <property type="entry name" value="TraM_C"/>
</dbReference>
<keyword evidence="4" id="KW-1185">Reference proteome</keyword>
<dbReference type="OrthoDB" id="1453786at2"/>
<evidence type="ECO:0000313" key="4">
    <source>
        <dbReference type="Proteomes" id="UP000010796"/>
    </source>
</evidence>
<organism evidence="3 4">
    <name type="scientific">Echinicola vietnamensis (strain DSM 17526 / LMG 23754 / KMM 6221)</name>
    <dbReference type="NCBI Taxonomy" id="926556"/>
    <lineage>
        <taxon>Bacteria</taxon>
        <taxon>Pseudomonadati</taxon>
        <taxon>Bacteroidota</taxon>
        <taxon>Cytophagia</taxon>
        <taxon>Cytophagales</taxon>
        <taxon>Cyclobacteriaceae</taxon>
        <taxon>Echinicola</taxon>
    </lineage>
</organism>
<feature type="domain" description="Conjugative transposon TraM C-terminal" evidence="2">
    <location>
        <begin position="255"/>
        <end position="398"/>
    </location>
</feature>
<feature type="region of interest" description="Disordered" evidence="1">
    <location>
        <begin position="87"/>
        <end position="110"/>
    </location>
</feature>
<gene>
    <name evidence="3" type="ordered locus">Echvi_4357</name>
</gene>
<dbReference type="STRING" id="926556.Echvi_4357"/>
<feature type="region of interest" description="Disordered" evidence="1">
    <location>
        <begin position="124"/>
        <end position="151"/>
    </location>
</feature>
<dbReference type="HOGENOM" id="CLU_735320_0_0_10"/>
<name>L0G6D0_ECHVK</name>
<dbReference type="AlphaFoldDB" id="L0G6D0"/>
<proteinExistence type="predicted"/>
<dbReference type="EMBL" id="CP003346">
    <property type="protein sequence ID" value="AGA80541.1"/>
    <property type="molecule type" value="Genomic_DNA"/>
</dbReference>
<evidence type="ECO:0000313" key="3">
    <source>
        <dbReference type="EMBL" id="AGA80541.1"/>
    </source>
</evidence>
<dbReference type="Pfam" id="PF12508">
    <property type="entry name" value="Transposon_TraM"/>
    <property type="match status" value="1"/>
</dbReference>
<sequence length="404" mass="44590">MKRFNNNQRTLLLVLPLIVLPFILAFTWAGQGLDKNNGATKQRLSTALPEPQLEQRTLGKMELYRKEAKAASHRKELMRMDPYLKDRASDSEKVSGPLLPLSDGGHLGEREGDLLDKLEQLDQQLQQSSPGAQLERKGQPAANGPARAPGLSNDVRQLEALMDRMQPTGPDPELQQLEGMLDKILDVQHPERVESRHREKQMERPRFKVLTENERKVESMDKLTLPDMEDGSIERNAFYGLEEQSPMEHAVKAAIAAEVAEETTFEREGRVKIKLLEEVRVNGMAYPKGSLVYGEAALDGSRVKLVVTSLRSGKYILPVELEAHDQDAMPGIPISGSLGQEIQQGAGDALVNGMPNMASGMTLETQMASAGVSAAKGLFRKKNKAIKITLKAGHPILLINTQNA</sequence>
<reference evidence="4" key="1">
    <citation type="submission" date="2012-02" db="EMBL/GenBank/DDBJ databases">
        <title>The complete genome of Echinicola vietnamensis DSM 17526.</title>
        <authorList>
            <person name="Lucas S."/>
            <person name="Copeland A."/>
            <person name="Lapidus A."/>
            <person name="Glavina del Rio T."/>
            <person name="Dalin E."/>
            <person name="Tice H."/>
            <person name="Bruce D."/>
            <person name="Goodwin L."/>
            <person name="Pitluck S."/>
            <person name="Peters L."/>
            <person name="Ovchinnikova G."/>
            <person name="Teshima H."/>
            <person name="Kyrpides N."/>
            <person name="Mavromatis K."/>
            <person name="Ivanova N."/>
            <person name="Brettin T."/>
            <person name="Detter J.C."/>
            <person name="Han C."/>
            <person name="Larimer F."/>
            <person name="Land M."/>
            <person name="Hauser L."/>
            <person name="Markowitz V."/>
            <person name="Cheng J.-F."/>
            <person name="Hugenholtz P."/>
            <person name="Woyke T."/>
            <person name="Wu D."/>
            <person name="Brambilla E."/>
            <person name="Klenk H.-P."/>
            <person name="Eisen J.A."/>
        </authorList>
    </citation>
    <scope>NUCLEOTIDE SEQUENCE [LARGE SCALE GENOMIC DNA]</scope>
    <source>
        <strain evidence="4">DSM 17526 / LMG 23754 / KMM 6221</strain>
    </source>
</reference>
<dbReference type="Proteomes" id="UP000010796">
    <property type="component" value="Chromosome"/>
</dbReference>
<dbReference type="eggNOG" id="ENOG502Z83K">
    <property type="taxonomic scope" value="Bacteria"/>
</dbReference>
<evidence type="ECO:0000256" key="1">
    <source>
        <dbReference type="SAM" id="MobiDB-lite"/>
    </source>
</evidence>
<dbReference type="KEGG" id="evi:Echvi_4357"/>